<dbReference type="EMBL" id="FRCP01000026">
    <property type="protein sequence ID" value="SHN00142.1"/>
    <property type="molecule type" value="Genomic_DNA"/>
</dbReference>
<keyword evidence="2" id="KW-1185">Reference proteome</keyword>
<proteinExistence type="predicted"/>
<dbReference type="AlphaFoldDB" id="A0A1M7N9B7"/>
<dbReference type="Proteomes" id="UP000184038">
    <property type="component" value="Unassembled WGS sequence"/>
</dbReference>
<evidence type="ECO:0000313" key="2">
    <source>
        <dbReference type="Proteomes" id="UP000184038"/>
    </source>
</evidence>
<evidence type="ECO:0008006" key="3">
    <source>
        <dbReference type="Google" id="ProtNLM"/>
    </source>
</evidence>
<accession>A0A1M7N9B7</accession>
<dbReference type="RefSeq" id="WP_073291276.1">
    <property type="nucleotide sequence ID" value="NZ_FRCP01000026.1"/>
</dbReference>
<sequence length="395" mass="46970">MVLDEEFIWIKENHSFFDISKKSTTIKWTEKPYVDFKNLSVAYFECARKVCEEILDHPDDNAKCDTWFFPAVYMFRQSLELLLKALICKEIKRKREIQDIFERCKHNLWLLFGTYKSSNDNMLINIEESAWLEDYLKSIETVDEKSDLFRYPFTEDFFQIYKDKFFDIADMGNAFLMANTVLSKCDTGIENEDIIEIDTKMPTEFIRYAGHGYGNCYIWTSIKKNDFYAQVTGYNRVAEFLFKQLQEVDIAIESYPIIFLLRNAIELGLKRVLYSNTQIRVENHKIYSIRNSHLLYKDLWKNISGMLEHYAAEKDEDLNSLKLFDKYVKELSLIDKKGDIFRYPCSYSAEYKFNNKPIDIDNVYRWMQGMFQLLDGCDSMLDSIADYESDMNSNW</sequence>
<protein>
    <recommendedName>
        <fullName evidence="3">HEPN domain-containing protein</fullName>
    </recommendedName>
</protein>
<evidence type="ECO:0000313" key="1">
    <source>
        <dbReference type="EMBL" id="SHN00142.1"/>
    </source>
</evidence>
<dbReference type="STRING" id="1120996.SAMN02746066_04307"/>
<name>A0A1M7N9B7_9FIRM</name>
<reference evidence="1 2" key="1">
    <citation type="submission" date="2016-11" db="EMBL/GenBank/DDBJ databases">
        <authorList>
            <person name="Jaros S."/>
            <person name="Januszkiewicz K."/>
            <person name="Wedrychowicz H."/>
        </authorList>
    </citation>
    <scope>NUCLEOTIDE SEQUENCE [LARGE SCALE GENOMIC DNA]</scope>
    <source>
        <strain evidence="1 2">DSM 15930</strain>
    </source>
</reference>
<dbReference type="OrthoDB" id="7063737at2"/>
<organism evidence="1 2">
    <name type="scientific">Anaerosporobacter mobilis DSM 15930</name>
    <dbReference type="NCBI Taxonomy" id="1120996"/>
    <lineage>
        <taxon>Bacteria</taxon>
        <taxon>Bacillati</taxon>
        <taxon>Bacillota</taxon>
        <taxon>Clostridia</taxon>
        <taxon>Lachnospirales</taxon>
        <taxon>Lachnospiraceae</taxon>
        <taxon>Anaerosporobacter</taxon>
    </lineage>
</organism>
<gene>
    <name evidence="1" type="ORF">SAMN02746066_04307</name>
</gene>